<keyword evidence="13" id="KW-0902">Two-component regulatory system</keyword>
<evidence type="ECO:0000256" key="14">
    <source>
        <dbReference type="ARBA" id="ARBA00023136"/>
    </source>
</evidence>
<evidence type="ECO:0000313" key="19">
    <source>
        <dbReference type="Proteomes" id="UP000198281"/>
    </source>
</evidence>
<dbReference type="InterPro" id="IPR004358">
    <property type="entry name" value="Sig_transdc_His_kin-like_C"/>
</dbReference>
<dbReference type="SMART" id="SM00388">
    <property type="entry name" value="HisKA"/>
    <property type="match status" value="1"/>
</dbReference>
<evidence type="ECO:0000259" key="16">
    <source>
        <dbReference type="PROSITE" id="PS50109"/>
    </source>
</evidence>
<protein>
    <recommendedName>
        <fullName evidence="3">histidine kinase</fullName>
        <ecNumber evidence="3">2.7.13.3</ecNumber>
    </recommendedName>
</protein>
<keyword evidence="14 15" id="KW-0472">Membrane</keyword>
<dbReference type="PRINTS" id="PR00344">
    <property type="entry name" value="BCTRLSENSOR"/>
</dbReference>
<dbReference type="SUPFAM" id="SSF55874">
    <property type="entry name" value="ATPase domain of HSP90 chaperone/DNA topoisomerase II/histidine kinase"/>
    <property type="match status" value="1"/>
</dbReference>
<keyword evidence="9" id="KW-0547">Nucleotide-binding</keyword>
<dbReference type="EC" id="2.7.13.3" evidence="3"/>
<name>A0A239GVZ6_9SPHN</name>
<keyword evidence="6" id="KW-0597">Phosphoprotein</keyword>
<evidence type="ECO:0000256" key="7">
    <source>
        <dbReference type="ARBA" id="ARBA00022679"/>
    </source>
</evidence>
<dbReference type="Pfam" id="PF02518">
    <property type="entry name" value="HATPase_c"/>
    <property type="match status" value="1"/>
</dbReference>
<gene>
    <name evidence="18" type="ORF">SAMN06295912_11413</name>
</gene>
<keyword evidence="11" id="KW-0067">ATP-binding</keyword>
<evidence type="ECO:0000256" key="2">
    <source>
        <dbReference type="ARBA" id="ARBA00004429"/>
    </source>
</evidence>
<feature type="transmembrane region" description="Helical" evidence="15">
    <location>
        <begin position="7"/>
        <end position="29"/>
    </location>
</feature>
<keyword evidence="12 15" id="KW-1133">Transmembrane helix</keyword>
<dbReference type="Proteomes" id="UP000198281">
    <property type="component" value="Unassembled WGS sequence"/>
</dbReference>
<keyword evidence="4" id="KW-1003">Cell membrane</keyword>
<sequence>MGKITRLLSFGLAGQIALVVFVTTALSFFGSELLYKRAEADLVASSQAERIAGRLVLADRLIGALPPERRSAAATELSTDSLRLRWPAEATTIGATRPHGIGARLTQLEPRLAGHDIHLAEQPGGGVGGTIRLADGSRLGFRTEGRTARVPTLGNHLVSLLMLTGGVLLATLLLLRALAEPLRALARATARAGLGEPITVPEEGPEEVISLARAVNAMQARLIALVDDRTQALAAVSHDLLTPIARLRLRAGALEPGETRDAILRDVDEMQAFMTSVLGYLRGAEPEAARPIDLASTIMTIVDDAADTGADAEYDGPDRLSATLPPLRIRSAVANLVENALRHAGQARVSLARTDDAIRITVDDDGPGIAEGEMESVFEPFRRLDASRSRESGGAGLGLAIVKRALEGIGRVTLANRPKGGLRATIVIPVVK</sequence>
<keyword evidence="19" id="KW-1185">Reference proteome</keyword>
<evidence type="ECO:0000256" key="10">
    <source>
        <dbReference type="ARBA" id="ARBA00022777"/>
    </source>
</evidence>
<dbReference type="InterPro" id="IPR036097">
    <property type="entry name" value="HisK_dim/P_sf"/>
</dbReference>
<dbReference type="RefSeq" id="WP_089220056.1">
    <property type="nucleotide sequence ID" value="NZ_FZOS01000014.1"/>
</dbReference>
<comment type="subcellular location">
    <subcellularLocation>
        <location evidence="2">Cell inner membrane</location>
        <topology evidence="2">Multi-pass membrane protein</topology>
    </subcellularLocation>
</comment>
<dbReference type="Gene3D" id="3.30.565.10">
    <property type="entry name" value="Histidine kinase-like ATPase, C-terminal domain"/>
    <property type="match status" value="1"/>
</dbReference>
<keyword evidence="8 15" id="KW-0812">Transmembrane</keyword>
<reference evidence="19" key="1">
    <citation type="submission" date="2017-06" db="EMBL/GenBank/DDBJ databases">
        <authorList>
            <person name="Varghese N."/>
            <person name="Submissions S."/>
        </authorList>
    </citation>
    <scope>NUCLEOTIDE SEQUENCE [LARGE SCALE GENOMIC DNA]</scope>
    <source>
        <strain evidence="19">LNB2</strain>
    </source>
</reference>
<dbReference type="InterPro" id="IPR003661">
    <property type="entry name" value="HisK_dim/P_dom"/>
</dbReference>
<comment type="catalytic activity">
    <reaction evidence="1">
        <text>ATP + protein L-histidine = ADP + protein N-phospho-L-histidine.</text>
        <dbReference type="EC" id="2.7.13.3"/>
    </reaction>
</comment>
<dbReference type="PANTHER" id="PTHR44936">
    <property type="entry name" value="SENSOR PROTEIN CREC"/>
    <property type="match status" value="1"/>
</dbReference>
<evidence type="ECO:0000256" key="8">
    <source>
        <dbReference type="ARBA" id="ARBA00022692"/>
    </source>
</evidence>
<evidence type="ECO:0000256" key="1">
    <source>
        <dbReference type="ARBA" id="ARBA00000085"/>
    </source>
</evidence>
<dbReference type="SMART" id="SM00304">
    <property type="entry name" value="HAMP"/>
    <property type="match status" value="1"/>
</dbReference>
<dbReference type="OrthoDB" id="9804645at2"/>
<dbReference type="InterPro" id="IPR036890">
    <property type="entry name" value="HATPase_C_sf"/>
</dbReference>
<feature type="domain" description="Histidine kinase" evidence="16">
    <location>
        <begin position="235"/>
        <end position="432"/>
    </location>
</feature>
<dbReference type="Gene3D" id="1.10.287.130">
    <property type="match status" value="1"/>
</dbReference>
<evidence type="ECO:0000256" key="9">
    <source>
        <dbReference type="ARBA" id="ARBA00022741"/>
    </source>
</evidence>
<evidence type="ECO:0000256" key="13">
    <source>
        <dbReference type="ARBA" id="ARBA00023012"/>
    </source>
</evidence>
<evidence type="ECO:0000313" key="18">
    <source>
        <dbReference type="EMBL" id="SNS73287.1"/>
    </source>
</evidence>
<dbReference type="InterPro" id="IPR005467">
    <property type="entry name" value="His_kinase_dom"/>
</dbReference>
<evidence type="ECO:0000256" key="12">
    <source>
        <dbReference type="ARBA" id="ARBA00022989"/>
    </source>
</evidence>
<proteinExistence type="predicted"/>
<dbReference type="PANTHER" id="PTHR44936:SF5">
    <property type="entry name" value="SENSOR HISTIDINE KINASE ENVZ"/>
    <property type="match status" value="1"/>
</dbReference>
<accession>A0A239GVZ6</accession>
<dbReference type="EMBL" id="FZOS01000014">
    <property type="protein sequence ID" value="SNS73287.1"/>
    <property type="molecule type" value="Genomic_DNA"/>
</dbReference>
<keyword evidence="10 18" id="KW-0418">Kinase</keyword>
<evidence type="ECO:0000256" key="4">
    <source>
        <dbReference type="ARBA" id="ARBA00022475"/>
    </source>
</evidence>
<keyword evidence="5" id="KW-0997">Cell inner membrane</keyword>
<dbReference type="SMART" id="SM00387">
    <property type="entry name" value="HATPase_c"/>
    <property type="match status" value="1"/>
</dbReference>
<evidence type="ECO:0000259" key="17">
    <source>
        <dbReference type="PROSITE" id="PS50885"/>
    </source>
</evidence>
<evidence type="ECO:0000256" key="3">
    <source>
        <dbReference type="ARBA" id="ARBA00012438"/>
    </source>
</evidence>
<evidence type="ECO:0000256" key="15">
    <source>
        <dbReference type="SAM" id="Phobius"/>
    </source>
</evidence>
<dbReference type="PROSITE" id="PS50885">
    <property type="entry name" value="HAMP"/>
    <property type="match status" value="1"/>
</dbReference>
<dbReference type="GO" id="GO:0005886">
    <property type="term" value="C:plasma membrane"/>
    <property type="evidence" value="ECO:0007669"/>
    <property type="project" value="UniProtKB-SubCell"/>
</dbReference>
<dbReference type="PROSITE" id="PS50109">
    <property type="entry name" value="HIS_KIN"/>
    <property type="match status" value="1"/>
</dbReference>
<evidence type="ECO:0000256" key="5">
    <source>
        <dbReference type="ARBA" id="ARBA00022519"/>
    </source>
</evidence>
<keyword evidence="7" id="KW-0808">Transferase</keyword>
<evidence type="ECO:0000256" key="11">
    <source>
        <dbReference type="ARBA" id="ARBA00022840"/>
    </source>
</evidence>
<dbReference type="GO" id="GO:0005524">
    <property type="term" value="F:ATP binding"/>
    <property type="evidence" value="ECO:0007669"/>
    <property type="project" value="UniProtKB-KW"/>
</dbReference>
<dbReference type="SUPFAM" id="SSF47384">
    <property type="entry name" value="Homodimeric domain of signal transducing histidine kinase"/>
    <property type="match status" value="1"/>
</dbReference>
<dbReference type="AlphaFoldDB" id="A0A239GVZ6"/>
<evidence type="ECO:0000256" key="6">
    <source>
        <dbReference type="ARBA" id="ARBA00022553"/>
    </source>
</evidence>
<dbReference type="InterPro" id="IPR050980">
    <property type="entry name" value="2C_sensor_his_kinase"/>
</dbReference>
<dbReference type="InterPro" id="IPR003594">
    <property type="entry name" value="HATPase_dom"/>
</dbReference>
<dbReference type="InterPro" id="IPR003660">
    <property type="entry name" value="HAMP_dom"/>
</dbReference>
<dbReference type="GO" id="GO:0000155">
    <property type="term" value="F:phosphorelay sensor kinase activity"/>
    <property type="evidence" value="ECO:0007669"/>
    <property type="project" value="InterPro"/>
</dbReference>
<feature type="domain" description="HAMP" evidence="17">
    <location>
        <begin position="176"/>
        <end position="227"/>
    </location>
</feature>
<organism evidence="18 19">
    <name type="scientific">Edaphosphingomonas laterariae</name>
    <dbReference type="NCBI Taxonomy" id="861865"/>
    <lineage>
        <taxon>Bacteria</taxon>
        <taxon>Pseudomonadati</taxon>
        <taxon>Pseudomonadota</taxon>
        <taxon>Alphaproteobacteria</taxon>
        <taxon>Sphingomonadales</taxon>
        <taxon>Rhizorhabdaceae</taxon>
        <taxon>Edaphosphingomonas</taxon>
    </lineage>
</organism>